<dbReference type="Gene3D" id="1.10.287.310">
    <property type="match status" value="1"/>
</dbReference>
<dbReference type="PANTHER" id="PTHR10916">
    <property type="entry name" value="60S RIBOSOMAL PROTEIN L35/50S RIBOSOMAL PROTEIN L29"/>
    <property type="match status" value="1"/>
</dbReference>
<evidence type="ECO:0000313" key="7">
    <source>
        <dbReference type="EMBL" id="TET47023.1"/>
    </source>
</evidence>
<evidence type="ECO:0000256" key="4">
    <source>
        <dbReference type="ARBA" id="ARBA00035204"/>
    </source>
</evidence>
<dbReference type="HAMAP" id="MF_00374">
    <property type="entry name" value="Ribosomal_uL29"/>
    <property type="match status" value="1"/>
</dbReference>
<dbReference type="SUPFAM" id="SSF46561">
    <property type="entry name" value="Ribosomal protein L29 (L29p)"/>
    <property type="match status" value="1"/>
</dbReference>
<evidence type="ECO:0000313" key="8">
    <source>
        <dbReference type="EMBL" id="TET79473.1"/>
    </source>
</evidence>
<dbReference type="GO" id="GO:0022625">
    <property type="term" value="C:cytosolic large ribosomal subunit"/>
    <property type="evidence" value="ECO:0007669"/>
    <property type="project" value="TreeGrafter"/>
</dbReference>
<comment type="caution">
    <text evidence="7">The sequence shown here is derived from an EMBL/GenBank/DDBJ whole genome shotgun (WGS) entry which is preliminary data.</text>
</comment>
<keyword evidence="3 5" id="KW-0687">Ribonucleoprotein</keyword>
<evidence type="ECO:0000256" key="1">
    <source>
        <dbReference type="ARBA" id="ARBA00009254"/>
    </source>
</evidence>
<proteinExistence type="inferred from homology"/>
<dbReference type="Proteomes" id="UP000315534">
    <property type="component" value="Unassembled WGS sequence"/>
</dbReference>
<evidence type="ECO:0000313" key="10">
    <source>
        <dbReference type="Proteomes" id="UP000315534"/>
    </source>
</evidence>
<feature type="region of interest" description="Disordered" evidence="6">
    <location>
        <begin position="58"/>
        <end position="80"/>
    </location>
</feature>
<evidence type="ECO:0000256" key="6">
    <source>
        <dbReference type="SAM" id="MobiDB-lite"/>
    </source>
</evidence>
<keyword evidence="2 5" id="KW-0689">Ribosomal protein</keyword>
<dbReference type="PANTHER" id="PTHR10916:SF0">
    <property type="entry name" value="LARGE RIBOSOMAL SUBUNIT PROTEIN UL29C"/>
    <property type="match status" value="1"/>
</dbReference>
<dbReference type="InterPro" id="IPR001854">
    <property type="entry name" value="Ribosomal_uL29"/>
</dbReference>
<dbReference type="Pfam" id="PF00831">
    <property type="entry name" value="Ribosomal_L29"/>
    <property type="match status" value="1"/>
</dbReference>
<name>A0A523UWZ0_UNCT6</name>
<comment type="similarity">
    <text evidence="1 5">Belongs to the universal ribosomal protein uL29 family.</text>
</comment>
<dbReference type="GO" id="GO:0006412">
    <property type="term" value="P:translation"/>
    <property type="evidence" value="ECO:0007669"/>
    <property type="project" value="UniProtKB-UniRule"/>
</dbReference>
<evidence type="ECO:0000256" key="2">
    <source>
        <dbReference type="ARBA" id="ARBA00022980"/>
    </source>
</evidence>
<dbReference type="CDD" id="cd00427">
    <property type="entry name" value="Ribosomal_L29_HIP"/>
    <property type="match status" value="1"/>
</dbReference>
<dbReference type="PROSITE" id="PS00579">
    <property type="entry name" value="RIBOSOMAL_L29"/>
    <property type="match status" value="1"/>
</dbReference>
<evidence type="ECO:0000256" key="5">
    <source>
        <dbReference type="HAMAP-Rule" id="MF_00374"/>
    </source>
</evidence>
<dbReference type="GO" id="GO:0003735">
    <property type="term" value="F:structural constituent of ribosome"/>
    <property type="evidence" value="ECO:0007669"/>
    <property type="project" value="InterPro"/>
</dbReference>
<dbReference type="FunFam" id="1.10.287.310:FF:000001">
    <property type="entry name" value="50S ribosomal protein L29"/>
    <property type="match status" value="1"/>
</dbReference>
<sequence length="80" mass="9339">MRDIEKLREMTPEELNTKLHELGEEFFSLRFRNKSPGIPNPLKLRQLRREIARVKTIMREGESGIRSSRTGEGEDEGGKR</sequence>
<dbReference type="NCBIfam" id="TIGR00012">
    <property type="entry name" value="L29"/>
    <property type="match status" value="1"/>
</dbReference>
<gene>
    <name evidence="5 7" type="primary">rpmC</name>
    <name evidence="8" type="ORF">E3J38_07185</name>
    <name evidence="7" type="ORF">E3J62_02640</name>
</gene>
<evidence type="ECO:0000313" key="9">
    <source>
        <dbReference type="Proteomes" id="UP000315525"/>
    </source>
</evidence>
<dbReference type="InterPro" id="IPR036049">
    <property type="entry name" value="Ribosomal_uL29_sf"/>
</dbReference>
<dbReference type="Proteomes" id="UP000315525">
    <property type="component" value="Unassembled WGS sequence"/>
</dbReference>
<evidence type="ECO:0000256" key="3">
    <source>
        <dbReference type="ARBA" id="ARBA00023274"/>
    </source>
</evidence>
<dbReference type="AlphaFoldDB" id="A0A523UWZ0"/>
<protein>
    <recommendedName>
        <fullName evidence="4 5">Large ribosomal subunit protein uL29</fullName>
    </recommendedName>
</protein>
<dbReference type="InterPro" id="IPR018254">
    <property type="entry name" value="Ribosomal_uL29_CS"/>
</dbReference>
<accession>A0A523UWZ0</accession>
<dbReference type="EMBL" id="SOIP01000417">
    <property type="protein sequence ID" value="TET79473.1"/>
    <property type="molecule type" value="Genomic_DNA"/>
</dbReference>
<reference evidence="9 10" key="1">
    <citation type="submission" date="2019-03" db="EMBL/GenBank/DDBJ databases">
        <title>Metabolic potential of uncultured bacteria and archaea associated with petroleum seepage in deep-sea sediments.</title>
        <authorList>
            <person name="Dong X."/>
            <person name="Hubert C."/>
        </authorList>
    </citation>
    <scope>NUCLEOTIDE SEQUENCE [LARGE SCALE GENOMIC DNA]</scope>
    <source>
        <strain evidence="8">E29_bin36</strain>
        <strain evidence="7">E44_bin18</strain>
    </source>
</reference>
<dbReference type="InterPro" id="IPR050063">
    <property type="entry name" value="Ribosomal_protein_uL29"/>
</dbReference>
<dbReference type="EMBL" id="SOJN01000036">
    <property type="protein sequence ID" value="TET47023.1"/>
    <property type="molecule type" value="Genomic_DNA"/>
</dbReference>
<organism evidence="7 9">
    <name type="scientific">candidate division TA06 bacterium</name>
    <dbReference type="NCBI Taxonomy" id="2250710"/>
    <lineage>
        <taxon>Bacteria</taxon>
        <taxon>Bacteria division TA06</taxon>
    </lineage>
</organism>